<keyword evidence="2" id="KW-0808">Transferase</keyword>
<dbReference type="OrthoDB" id="6743982at2759"/>
<reference evidence="6 7" key="1">
    <citation type="journal article" date="2018" name="Gigascience">
        <title>Genomes of trombidid mites reveal novel predicted allergens and laterally-transferred genes associated with secondary metabolism.</title>
        <authorList>
            <person name="Dong X."/>
            <person name="Chaisiri K."/>
            <person name="Xia D."/>
            <person name="Armstrong S.D."/>
            <person name="Fang Y."/>
            <person name="Donnelly M.J."/>
            <person name="Kadowaki T."/>
            <person name="McGarry J.W."/>
            <person name="Darby A.C."/>
            <person name="Makepeace B.L."/>
        </authorList>
    </citation>
    <scope>NUCLEOTIDE SEQUENCE [LARGE SCALE GENOMIC DNA]</scope>
    <source>
        <strain evidence="6">UoL-UT</strain>
    </source>
</reference>
<comment type="cofactor">
    <cofactor evidence="1">
        <name>Mg(2+)</name>
        <dbReference type="ChEBI" id="CHEBI:18420"/>
    </cofactor>
</comment>
<dbReference type="SUPFAM" id="SSF48576">
    <property type="entry name" value="Terpenoid synthases"/>
    <property type="match status" value="1"/>
</dbReference>
<dbReference type="InterPro" id="IPR008949">
    <property type="entry name" value="Isoprenoid_synthase_dom_sf"/>
</dbReference>
<dbReference type="PANTHER" id="PTHR11525:SF0">
    <property type="entry name" value="FARNESYL PYROPHOSPHATE SYNTHASE"/>
    <property type="match status" value="1"/>
</dbReference>
<feature type="non-terminal residue" evidence="6">
    <location>
        <position position="1"/>
    </location>
</feature>
<evidence type="ECO:0000313" key="6">
    <source>
        <dbReference type="EMBL" id="RWS18431.1"/>
    </source>
</evidence>
<gene>
    <name evidence="6" type="ORF">B4U80_11267</name>
</gene>
<dbReference type="GO" id="GO:0045337">
    <property type="term" value="P:farnesyl diphosphate biosynthetic process"/>
    <property type="evidence" value="ECO:0007669"/>
    <property type="project" value="TreeGrafter"/>
</dbReference>
<dbReference type="Gene3D" id="1.10.600.10">
    <property type="entry name" value="Farnesyl Diphosphate Synthase"/>
    <property type="match status" value="1"/>
</dbReference>
<organism evidence="6 7">
    <name type="scientific">Leptotrombidium deliense</name>
    <dbReference type="NCBI Taxonomy" id="299467"/>
    <lineage>
        <taxon>Eukaryota</taxon>
        <taxon>Metazoa</taxon>
        <taxon>Ecdysozoa</taxon>
        <taxon>Arthropoda</taxon>
        <taxon>Chelicerata</taxon>
        <taxon>Arachnida</taxon>
        <taxon>Acari</taxon>
        <taxon>Acariformes</taxon>
        <taxon>Trombidiformes</taxon>
        <taxon>Prostigmata</taxon>
        <taxon>Anystina</taxon>
        <taxon>Parasitengona</taxon>
        <taxon>Trombiculoidea</taxon>
        <taxon>Trombiculidae</taxon>
        <taxon>Leptotrombidium</taxon>
    </lineage>
</organism>
<dbReference type="Proteomes" id="UP000288716">
    <property type="component" value="Unassembled WGS sequence"/>
</dbReference>
<protein>
    <submittedName>
        <fullName evidence="6">Farnesyl pyrophosphate synthase-like protein</fullName>
    </submittedName>
</protein>
<comment type="caution">
    <text evidence="6">The sequence shown here is derived from an EMBL/GenBank/DDBJ whole genome shotgun (WGS) entry which is preliminary data.</text>
</comment>
<evidence type="ECO:0000256" key="5">
    <source>
        <dbReference type="ARBA" id="ARBA00033740"/>
    </source>
</evidence>
<sequence>VERIILRISELFEAKNDFLDCFDDFGSNRINVKEGKCCWIAVQALQRMTNEQKVTFESNYGICNEICEKKIREIYEKLNMRNVFIEFEKLENIDIKEQIVMFANQSKIDVSPFFFLLDPINKITH</sequence>
<keyword evidence="7" id="KW-1185">Reference proteome</keyword>
<dbReference type="CDD" id="cd00385">
    <property type="entry name" value="Isoprenoid_Biosyn_C1"/>
    <property type="match status" value="1"/>
</dbReference>
<dbReference type="STRING" id="299467.A0A443RSX0"/>
<evidence type="ECO:0000256" key="1">
    <source>
        <dbReference type="ARBA" id="ARBA00001946"/>
    </source>
</evidence>
<evidence type="ECO:0000256" key="2">
    <source>
        <dbReference type="ARBA" id="ARBA00022679"/>
    </source>
</evidence>
<keyword evidence="3" id="KW-0479">Metal-binding</keyword>
<comment type="pathway">
    <text evidence="5">Pheromone biosynthesis.</text>
</comment>
<dbReference type="Pfam" id="PF00348">
    <property type="entry name" value="polyprenyl_synt"/>
    <property type="match status" value="1"/>
</dbReference>
<dbReference type="GO" id="GO:0004161">
    <property type="term" value="F:dimethylallyltranstransferase activity"/>
    <property type="evidence" value="ECO:0007669"/>
    <property type="project" value="TreeGrafter"/>
</dbReference>
<dbReference type="GO" id="GO:0046872">
    <property type="term" value="F:metal ion binding"/>
    <property type="evidence" value="ECO:0007669"/>
    <property type="project" value="UniProtKB-KW"/>
</dbReference>
<name>A0A443RSX0_9ACAR</name>
<evidence type="ECO:0000256" key="4">
    <source>
        <dbReference type="ARBA" id="ARBA00022842"/>
    </source>
</evidence>
<dbReference type="AlphaFoldDB" id="A0A443RSX0"/>
<evidence type="ECO:0000256" key="3">
    <source>
        <dbReference type="ARBA" id="ARBA00022723"/>
    </source>
</evidence>
<dbReference type="EMBL" id="NCKV01039846">
    <property type="protein sequence ID" value="RWS18431.1"/>
    <property type="molecule type" value="Genomic_DNA"/>
</dbReference>
<feature type="non-terminal residue" evidence="6">
    <location>
        <position position="125"/>
    </location>
</feature>
<evidence type="ECO:0000313" key="7">
    <source>
        <dbReference type="Proteomes" id="UP000288716"/>
    </source>
</evidence>
<dbReference type="InterPro" id="IPR000092">
    <property type="entry name" value="Polyprenyl_synt"/>
</dbReference>
<dbReference type="InterPro" id="IPR039702">
    <property type="entry name" value="FPS1-like"/>
</dbReference>
<dbReference type="GO" id="GO:0005737">
    <property type="term" value="C:cytoplasm"/>
    <property type="evidence" value="ECO:0007669"/>
    <property type="project" value="TreeGrafter"/>
</dbReference>
<keyword evidence="4" id="KW-0460">Magnesium</keyword>
<dbReference type="GO" id="GO:0042811">
    <property type="term" value="P:pheromone biosynthetic process"/>
    <property type="evidence" value="ECO:0007669"/>
    <property type="project" value="UniProtKB-ARBA"/>
</dbReference>
<dbReference type="VEuPathDB" id="VectorBase:LDEU013609"/>
<proteinExistence type="predicted"/>
<dbReference type="GO" id="GO:0004337">
    <property type="term" value="F:(2E,6E)-farnesyl diphosphate synthase activity"/>
    <property type="evidence" value="ECO:0007669"/>
    <property type="project" value="TreeGrafter"/>
</dbReference>
<accession>A0A443RSX0</accession>
<dbReference type="PANTHER" id="PTHR11525">
    <property type="entry name" value="FARNESYL-PYROPHOSPHATE SYNTHETASE"/>
    <property type="match status" value="1"/>
</dbReference>